<evidence type="ECO:0000256" key="1">
    <source>
        <dbReference type="SAM" id="Phobius"/>
    </source>
</evidence>
<reference evidence="4 5" key="1">
    <citation type="journal article" date="2019" name="Nat. Microbiol.">
        <title>Mediterranean grassland soil C-N compound turnover is dependent on rainfall and depth, and is mediated by genomically divergent microorganisms.</title>
        <authorList>
            <person name="Diamond S."/>
            <person name="Andeer P.F."/>
            <person name="Li Z."/>
            <person name="Crits-Christoph A."/>
            <person name="Burstein D."/>
            <person name="Anantharaman K."/>
            <person name="Lane K.R."/>
            <person name="Thomas B.C."/>
            <person name="Pan C."/>
            <person name="Northen T.R."/>
            <person name="Banfield J.F."/>
        </authorList>
    </citation>
    <scope>NUCLEOTIDE SEQUENCE [LARGE SCALE GENOMIC DNA]</scope>
    <source>
        <strain evidence="4">NP_3</strain>
    </source>
</reference>
<proteinExistence type="predicted"/>
<feature type="domain" description="Ice-binding protein C-terminal" evidence="3">
    <location>
        <begin position="198"/>
        <end position="219"/>
    </location>
</feature>
<evidence type="ECO:0000259" key="3">
    <source>
        <dbReference type="Pfam" id="PF07589"/>
    </source>
</evidence>
<dbReference type="InterPro" id="IPR013424">
    <property type="entry name" value="Ice-binding_C"/>
</dbReference>
<keyword evidence="1" id="KW-1133">Transmembrane helix</keyword>
<keyword evidence="2" id="KW-0732">Signal</keyword>
<dbReference type="NCBIfam" id="TIGR02595">
    <property type="entry name" value="PEP_CTERM"/>
    <property type="match status" value="1"/>
</dbReference>
<keyword evidence="1" id="KW-0812">Transmembrane</keyword>
<accession>A0A537JSM9</accession>
<evidence type="ECO:0000256" key="2">
    <source>
        <dbReference type="SAM" id="SignalP"/>
    </source>
</evidence>
<feature type="transmembrane region" description="Helical" evidence="1">
    <location>
        <begin position="201"/>
        <end position="218"/>
    </location>
</feature>
<evidence type="ECO:0000313" key="5">
    <source>
        <dbReference type="Proteomes" id="UP000318509"/>
    </source>
</evidence>
<dbReference type="AlphaFoldDB" id="A0A537JSM9"/>
<evidence type="ECO:0000313" key="4">
    <source>
        <dbReference type="EMBL" id="TMI86545.1"/>
    </source>
</evidence>
<dbReference type="Pfam" id="PF07589">
    <property type="entry name" value="PEP-CTERM"/>
    <property type="match status" value="1"/>
</dbReference>
<feature type="chain" id="PRO_5022114488" evidence="2">
    <location>
        <begin position="33"/>
        <end position="228"/>
    </location>
</feature>
<dbReference type="Proteomes" id="UP000318509">
    <property type="component" value="Unassembled WGS sequence"/>
</dbReference>
<feature type="signal peptide" evidence="2">
    <location>
        <begin position="1"/>
        <end position="32"/>
    </location>
</feature>
<gene>
    <name evidence="4" type="ORF">E6H00_18025</name>
</gene>
<keyword evidence="1" id="KW-0472">Membrane</keyword>
<name>A0A537JSM9_9BACT</name>
<comment type="caution">
    <text evidence="4">The sequence shown here is derived from an EMBL/GenBank/DDBJ whole genome shotgun (WGS) entry which is preliminary data.</text>
</comment>
<protein>
    <submittedName>
        <fullName evidence="4">PEP-CTERM sorting domain-containing protein</fullName>
    </submittedName>
</protein>
<dbReference type="EMBL" id="VBAK01000197">
    <property type="protein sequence ID" value="TMI86545.1"/>
    <property type="molecule type" value="Genomic_DNA"/>
</dbReference>
<organism evidence="4 5">
    <name type="scientific">Candidatus Segetimicrobium genomatis</name>
    <dbReference type="NCBI Taxonomy" id="2569760"/>
    <lineage>
        <taxon>Bacteria</taxon>
        <taxon>Bacillati</taxon>
        <taxon>Candidatus Sysuimicrobiota</taxon>
        <taxon>Candidatus Sysuimicrobiia</taxon>
        <taxon>Candidatus Sysuimicrobiales</taxon>
        <taxon>Candidatus Segetimicrobiaceae</taxon>
        <taxon>Candidatus Segetimicrobium</taxon>
    </lineage>
</organism>
<sequence length="228" mass="23565">MSMEAAIMRLRVAAIMFVGVAALLVAPALASAATIVFDFADCSEITGPPGFLCPNTDSTKTTATYTRSGLSITANGYHTAGGGADLYVKQDGYGETGLGIAAEVNHEINPYYVIDLNMTNLTSHGITSGILNLESVQSGESYKVCEGHVPGSVGTVNCRMGSGGLNDSIAINWSSADYLIGITAPTGNVLIASSIVVTPEPATFALFGAGAAGLGLIRRPRRFRRAAK</sequence>